<proteinExistence type="predicted"/>
<evidence type="ECO:0000256" key="1">
    <source>
        <dbReference type="SAM" id="MobiDB-lite"/>
    </source>
</evidence>
<evidence type="ECO:0000313" key="3">
    <source>
        <dbReference type="EMBL" id="MBS7457674.1"/>
    </source>
</evidence>
<gene>
    <name evidence="3" type="ORF">KB893_011095</name>
    <name evidence="2" type="ORF">KB893_02830</name>
</gene>
<name>A0A8J7VSJ1_9GAMM</name>
<dbReference type="InterPro" id="IPR036505">
    <property type="entry name" value="Amidase/PGRP_sf"/>
</dbReference>
<reference evidence="3 4" key="1">
    <citation type="journal article" date="2021" name="Microbiol. Resour. Announc.">
        <title>Draft Genome Sequence of Coralloluteibacterium stylophorae LMG 29479T.</title>
        <authorList>
            <person name="Karlyshev A.V."/>
            <person name="Kudryashova E.B."/>
            <person name="Ariskina E.V."/>
            <person name="Conroy A.P."/>
            <person name="Abidueva E.Y."/>
        </authorList>
    </citation>
    <scope>NUCLEOTIDE SEQUENCE [LARGE SCALE GENOMIC DNA]</scope>
    <source>
        <strain evidence="3 4">LMG 29479</strain>
    </source>
</reference>
<dbReference type="GO" id="GO:0009253">
    <property type="term" value="P:peptidoglycan catabolic process"/>
    <property type="evidence" value="ECO:0007669"/>
    <property type="project" value="InterPro"/>
</dbReference>
<dbReference type="GO" id="GO:0008745">
    <property type="term" value="F:N-acetylmuramoyl-L-alanine amidase activity"/>
    <property type="evidence" value="ECO:0007669"/>
    <property type="project" value="UniProtKB-EC"/>
</dbReference>
<evidence type="ECO:0000313" key="4">
    <source>
        <dbReference type="Proteomes" id="UP000675747"/>
    </source>
</evidence>
<dbReference type="RefSeq" id="WP_211925428.1">
    <property type="nucleotide sequence ID" value="NZ_JAGQFT020000006.1"/>
</dbReference>
<accession>A0A8J7VSJ1</accession>
<keyword evidence="4" id="KW-1185">Reference proteome</keyword>
<dbReference type="EMBL" id="JAGQFT010000010">
    <property type="protein sequence ID" value="MBR0561461.1"/>
    <property type="molecule type" value="Genomic_DNA"/>
</dbReference>
<dbReference type="Proteomes" id="UP000675747">
    <property type="component" value="Unassembled WGS sequence"/>
</dbReference>
<dbReference type="AlphaFoldDB" id="A0A8J7VSJ1"/>
<dbReference type="EC" id="3.5.1.28" evidence="2"/>
<dbReference type="Gene3D" id="3.40.80.10">
    <property type="entry name" value="Peptidoglycan recognition protein-like"/>
    <property type="match status" value="1"/>
</dbReference>
<comment type="caution">
    <text evidence="2">The sequence shown here is derived from an EMBL/GenBank/DDBJ whole genome shotgun (WGS) entry which is preliminary data.</text>
</comment>
<keyword evidence="2" id="KW-0378">Hydrolase</keyword>
<evidence type="ECO:0000313" key="2">
    <source>
        <dbReference type="EMBL" id="MBR0561461.1"/>
    </source>
</evidence>
<feature type="region of interest" description="Disordered" evidence="1">
    <location>
        <begin position="114"/>
        <end position="137"/>
    </location>
</feature>
<sequence length="137" mass="14535">MKLEAPSVLFVTATMTSPTVSADLGAEGVALMHRRQGFSQIAAHYVIKRDGTVEPGRPLDTPGVLAGPRNTSAIQVLLIGGVNRSLEPTHDFTAAQLSALEGLRLSHALPVEYGRDYPRNPDETFQAGRHGPSAPPA</sequence>
<organism evidence="2">
    <name type="scientific">Coralloluteibacterium stylophorae</name>
    <dbReference type="NCBI Taxonomy" id="1776034"/>
    <lineage>
        <taxon>Bacteria</taxon>
        <taxon>Pseudomonadati</taxon>
        <taxon>Pseudomonadota</taxon>
        <taxon>Gammaproteobacteria</taxon>
        <taxon>Lysobacterales</taxon>
        <taxon>Lysobacteraceae</taxon>
        <taxon>Coralloluteibacterium</taxon>
    </lineage>
</organism>
<dbReference type="EMBL" id="JAGQFT020000006">
    <property type="protein sequence ID" value="MBS7457674.1"/>
    <property type="molecule type" value="Genomic_DNA"/>
</dbReference>
<dbReference type="SUPFAM" id="SSF55846">
    <property type="entry name" value="N-acetylmuramoyl-L-alanine amidase-like"/>
    <property type="match status" value="1"/>
</dbReference>
<protein>
    <submittedName>
        <fullName evidence="2">N-acetylmuramoyl-L-alanine amidase</fullName>
        <ecNumber evidence="2">3.5.1.28</ecNumber>
    </submittedName>
</protein>
<reference evidence="2" key="2">
    <citation type="submission" date="2021-04" db="EMBL/GenBank/DDBJ databases">
        <authorList>
            <person name="Karlyshev A.V."/>
        </authorList>
    </citation>
    <scope>NUCLEOTIDE SEQUENCE</scope>
    <source>
        <strain evidence="2">LMG 29479</strain>
    </source>
</reference>